<dbReference type="InterPro" id="IPR038765">
    <property type="entry name" value="Papain-like_cys_pep_sf"/>
</dbReference>
<feature type="non-terminal residue" evidence="10">
    <location>
        <position position="829"/>
    </location>
</feature>
<dbReference type="GO" id="GO:0071942">
    <property type="term" value="C:XPC complex"/>
    <property type="evidence" value="ECO:0007669"/>
    <property type="project" value="TreeGrafter"/>
</dbReference>
<dbReference type="PANTHER" id="PTHR12135">
    <property type="entry name" value="DNA REPAIR PROTEIN XP-C / RAD4"/>
    <property type="match status" value="1"/>
</dbReference>
<organism evidence="10 11">
    <name type="scientific">Patellaria atrata CBS 101060</name>
    <dbReference type="NCBI Taxonomy" id="1346257"/>
    <lineage>
        <taxon>Eukaryota</taxon>
        <taxon>Fungi</taxon>
        <taxon>Dikarya</taxon>
        <taxon>Ascomycota</taxon>
        <taxon>Pezizomycotina</taxon>
        <taxon>Dothideomycetes</taxon>
        <taxon>Dothideomycetes incertae sedis</taxon>
        <taxon>Patellariales</taxon>
        <taxon>Patellariaceae</taxon>
        <taxon>Patellaria</taxon>
    </lineage>
</organism>
<dbReference type="GO" id="GO:0003684">
    <property type="term" value="F:damaged DNA binding"/>
    <property type="evidence" value="ECO:0007669"/>
    <property type="project" value="InterPro"/>
</dbReference>
<dbReference type="InterPro" id="IPR042488">
    <property type="entry name" value="Rad4_BHD3_sf"/>
</dbReference>
<feature type="compositionally biased region" description="Basic residues" evidence="6">
    <location>
        <begin position="1"/>
        <end position="11"/>
    </location>
</feature>
<dbReference type="OrthoDB" id="300780at2759"/>
<comment type="similarity">
    <text evidence="2">Belongs to the XPC family.</text>
</comment>
<dbReference type="Pfam" id="PF03835">
    <property type="entry name" value="Rad4"/>
    <property type="match status" value="1"/>
</dbReference>
<dbReference type="Gene3D" id="3.90.260.10">
    <property type="entry name" value="Transglutaminase-like"/>
    <property type="match status" value="1"/>
</dbReference>
<feature type="compositionally biased region" description="Basic and acidic residues" evidence="6">
    <location>
        <begin position="217"/>
        <end position="226"/>
    </location>
</feature>
<dbReference type="Pfam" id="PF10403">
    <property type="entry name" value="BHD_1"/>
    <property type="match status" value="1"/>
</dbReference>
<dbReference type="Proteomes" id="UP000799429">
    <property type="component" value="Unassembled WGS sequence"/>
</dbReference>
<feature type="region of interest" description="Disordered" evidence="6">
    <location>
        <begin position="1"/>
        <end position="28"/>
    </location>
</feature>
<dbReference type="FunFam" id="3.30.70.2460:FF:000001">
    <property type="entry name" value="DNA repair protein Rad4 family"/>
    <property type="match status" value="1"/>
</dbReference>
<dbReference type="SMART" id="SM01032">
    <property type="entry name" value="BHD_3"/>
    <property type="match status" value="1"/>
</dbReference>
<evidence type="ECO:0000259" key="7">
    <source>
        <dbReference type="SMART" id="SM01030"/>
    </source>
</evidence>
<evidence type="ECO:0000256" key="5">
    <source>
        <dbReference type="ARBA" id="ARBA00023242"/>
    </source>
</evidence>
<keyword evidence="11" id="KW-1185">Reference proteome</keyword>
<dbReference type="InterPro" id="IPR004583">
    <property type="entry name" value="DNA_repair_Rad4"/>
</dbReference>
<dbReference type="AlphaFoldDB" id="A0A9P4S570"/>
<keyword evidence="5" id="KW-0539">Nucleus</keyword>
<proteinExistence type="inferred from homology"/>
<dbReference type="Gene3D" id="2.20.20.110">
    <property type="entry name" value="Rad4, beta-hairpin domain BHD1"/>
    <property type="match status" value="1"/>
</dbReference>
<dbReference type="InterPro" id="IPR018326">
    <property type="entry name" value="Rad4_beta-hairpin_dom1"/>
</dbReference>
<feature type="region of interest" description="Disordered" evidence="6">
    <location>
        <begin position="211"/>
        <end position="258"/>
    </location>
</feature>
<evidence type="ECO:0000313" key="11">
    <source>
        <dbReference type="Proteomes" id="UP000799429"/>
    </source>
</evidence>
<dbReference type="Gene3D" id="3.30.70.2460">
    <property type="entry name" value="Rad4, beta-hairpin domain BHD3"/>
    <property type="match status" value="1"/>
</dbReference>
<feature type="compositionally biased region" description="Basic and acidic residues" evidence="6">
    <location>
        <begin position="237"/>
        <end position="253"/>
    </location>
</feature>
<feature type="domain" description="Rad4 beta-hairpin" evidence="8">
    <location>
        <begin position="645"/>
        <end position="708"/>
    </location>
</feature>
<dbReference type="GO" id="GO:0006298">
    <property type="term" value="P:mismatch repair"/>
    <property type="evidence" value="ECO:0007669"/>
    <property type="project" value="TreeGrafter"/>
</dbReference>
<dbReference type="InterPro" id="IPR018325">
    <property type="entry name" value="Rad4/PNGase_transGLS-fold"/>
</dbReference>
<comment type="subcellular location">
    <subcellularLocation>
        <location evidence="1">Nucleus</location>
    </subcellularLocation>
</comment>
<dbReference type="InterPro" id="IPR018328">
    <property type="entry name" value="Rad4_beta-hairpin_dom3"/>
</dbReference>
<dbReference type="SMART" id="SM01031">
    <property type="entry name" value="BHD_2"/>
    <property type="match status" value="1"/>
</dbReference>
<keyword evidence="3" id="KW-0227">DNA damage</keyword>
<dbReference type="PANTHER" id="PTHR12135:SF2">
    <property type="entry name" value="DNA REPAIR PROTEIN RAD34"/>
    <property type="match status" value="1"/>
</dbReference>
<keyword evidence="4" id="KW-0234">DNA repair</keyword>
<name>A0A9P4S570_9PEZI</name>
<evidence type="ECO:0000256" key="1">
    <source>
        <dbReference type="ARBA" id="ARBA00004123"/>
    </source>
</evidence>
<evidence type="ECO:0000259" key="9">
    <source>
        <dbReference type="SMART" id="SM01032"/>
    </source>
</evidence>
<dbReference type="GO" id="GO:0003697">
    <property type="term" value="F:single-stranded DNA binding"/>
    <property type="evidence" value="ECO:0007669"/>
    <property type="project" value="TreeGrafter"/>
</dbReference>
<dbReference type="SMART" id="SM01030">
    <property type="entry name" value="BHD_1"/>
    <property type="match status" value="1"/>
</dbReference>
<feature type="domain" description="Rad4 beta-hairpin" evidence="7">
    <location>
        <begin position="584"/>
        <end position="643"/>
    </location>
</feature>
<dbReference type="Pfam" id="PF10404">
    <property type="entry name" value="BHD_2"/>
    <property type="match status" value="1"/>
</dbReference>
<evidence type="ECO:0000256" key="2">
    <source>
        <dbReference type="ARBA" id="ARBA00009525"/>
    </source>
</evidence>
<dbReference type="SUPFAM" id="SSF54001">
    <property type="entry name" value="Cysteine proteinases"/>
    <property type="match status" value="1"/>
</dbReference>
<sequence>MPPFVPRKRRSASPSAPPPPAKCVATTFKRAKPSLFDTLDQTSRKKTKSAEDVQAFLNTLDDSDEGLSDAKSDEFEDVISYTHKCKSGRDGGEEDEDDEMEDWEDAIPSSAATLTTSLLHEPNPQISGDLQITFNARGGVDAESSTQTMMGKKGPSKKERQARFMTHCMHVQFLLFHNLVRNAWISDKEVQKILVDAVNDGVRTEVKRWKKACGTTKEQEGHDEQATQKLKGKGKQKKSEKGQKGHRNQRDWGNDAEMLEDGVPNLSHGDPTLRLLKYLASYWKKRFKVTAPGLRKQGYKPLRVLRDEVQAFRKDPTDPNRFGERVESLKEFRTCAKECKGSRDIGAQLFTSLLRALGLEARMVTSLQPAGFGFSKVEEAEKSKTVTANGDGKDNPITVDDDSSLLSSADSYIDNDSITEVTPHVSPTAKQSSKGYDRDMPFPIYWTEVLSPISNMYIPVDATVLSTVANTQELVASFEPRGKQADKSKQVIAYVVAYNNDGCAKDVTVRYLKRRTIPGKTKGFRFPVQKVPIYNRKGKVARYEQFDWFKTVIRCYARDPTSRTLADELEDQGDLVPAQPDKKPKEGGTETLQAYKNSAEYVLERHLRREEAILPGSKSVKTFTSGKGDKAKTEPVFRRKDVVTCKTVESWHKEGRAIIAGAQPVKFVPMRAVTLMRKREIEAAERESGEKMKQGLYHERQTEWIIPDPIVDGKIPRNAFGNIDVYVPTMVPRGSVHIPLRGTGKVCKKLGIDYAEACTGFEFGHRMAVPVLTGVVVAVEHEDAVIDAWEADQREQIRKENAKREKLVLGLWKKFYTGLRIVERVKKEY</sequence>
<dbReference type="InterPro" id="IPR018327">
    <property type="entry name" value="BHD_2"/>
</dbReference>
<dbReference type="GO" id="GO:0006289">
    <property type="term" value="P:nucleotide-excision repair"/>
    <property type="evidence" value="ECO:0007669"/>
    <property type="project" value="InterPro"/>
</dbReference>
<dbReference type="GO" id="GO:0000111">
    <property type="term" value="C:nucleotide-excision repair factor 2 complex"/>
    <property type="evidence" value="ECO:0007669"/>
    <property type="project" value="TreeGrafter"/>
</dbReference>
<dbReference type="Pfam" id="PF10405">
    <property type="entry name" value="BHD_3"/>
    <property type="match status" value="1"/>
</dbReference>
<dbReference type="EMBL" id="MU006110">
    <property type="protein sequence ID" value="KAF2835233.1"/>
    <property type="molecule type" value="Genomic_DNA"/>
</dbReference>
<feature type="domain" description="Rad4 beta-hairpin" evidence="9">
    <location>
        <begin position="715"/>
        <end position="789"/>
    </location>
</feature>
<dbReference type="GO" id="GO:0005737">
    <property type="term" value="C:cytoplasm"/>
    <property type="evidence" value="ECO:0007669"/>
    <property type="project" value="TreeGrafter"/>
</dbReference>
<protein>
    <submittedName>
        <fullName evidence="10">Rad4-domain-containing protein</fullName>
    </submittedName>
</protein>
<reference evidence="10" key="1">
    <citation type="journal article" date="2020" name="Stud. Mycol.">
        <title>101 Dothideomycetes genomes: a test case for predicting lifestyles and emergence of pathogens.</title>
        <authorList>
            <person name="Haridas S."/>
            <person name="Albert R."/>
            <person name="Binder M."/>
            <person name="Bloem J."/>
            <person name="Labutti K."/>
            <person name="Salamov A."/>
            <person name="Andreopoulos B."/>
            <person name="Baker S."/>
            <person name="Barry K."/>
            <person name="Bills G."/>
            <person name="Bluhm B."/>
            <person name="Cannon C."/>
            <person name="Castanera R."/>
            <person name="Culley D."/>
            <person name="Daum C."/>
            <person name="Ezra D."/>
            <person name="Gonzalez J."/>
            <person name="Henrissat B."/>
            <person name="Kuo A."/>
            <person name="Liang C."/>
            <person name="Lipzen A."/>
            <person name="Lutzoni F."/>
            <person name="Magnuson J."/>
            <person name="Mondo S."/>
            <person name="Nolan M."/>
            <person name="Ohm R."/>
            <person name="Pangilinan J."/>
            <person name="Park H.-J."/>
            <person name="Ramirez L."/>
            <person name="Alfaro M."/>
            <person name="Sun H."/>
            <person name="Tritt A."/>
            <person name="Yoshinaga Y."/>
            <person name="Zwiers L.-H."/>
            <person name="Turgeon B."/>
            <person name="Goodwin S."/>
            <person name="Spatafora J."/>
            <person name="Crous P."/>
            <person name="Grigoriev I."/>
        </authorList>
    </citation>
    <scope>NUCLEOTIDE SEQUENCE</scope>
    <source>
        <strain evidence="10">CBS 101060</strain>
    </source>
</reference>
<evidence type="ECO:0000313" key="10">
    <source>
        <dbReference type="EMBL" id="KAF2835233.1"/>
    </source>
</evidence>
<evidence type="ECO:0000256" key="6">
    <source>
        <dbReference type="SAM" id="MobiDB-lite"/>
    </source>
</evidence>
<evidence type="ECO:0000259" key="8">
    <source>
        <dbReference type="SMART" id="SM01031"/>
    </source>
</evidence>
<accession>A0A9P4S570</accession>
<dbReference type="InterPro" id="IPR036985">
    <property type="entry name" value="Transglutaminase-like_sf"/>
</dbReference>
<gene>
    <name evidence="10" type="ORF">M501DRAFT_902916</name>
</gene>
<comment type="caution">
    <text evidence="10">The sequence shown here is derived from an EMBL/GenBank/DDBJ whole genome shotgun (WGS) entry which is preliminary data.</text>
</comment>
<evidence type="ECO:0000256" key="3">
    <source>
        <dbReference type="ARBA" id="ARBA00022763"/>
    </source>
</evidence>
<feature type="region of interest" description="Disordered" evidence="6">
    <location>
        <begin position="568"/>
        <end position="590"/>
    </location>
</feature>
<evidence type="ECO:0000256" key="4">
    <source>
        <dbReference type="ARBA" id="ARBA00023204"/>
    </source>
</evidence>